<dbReference type="AlphaFoldDB" id="A0AAN8EU51"/>
<dbReference type="InterPro" id="IPR011010">
    <property type="entry name" value="DNA_brk_join_enz"/>
</dbReference>
<feature type="coiled-coil region" evidence="1">
    <location>
        <begin position="106"/>
        <end position="170"/>
    </location>
</feature>
<keyword evidence="1" id="KW-0175">Coiled coil</keyword>
<evidence type="ECO:0000256" key="1">
    <source>
        <dbReference type="SAM" id="Coils"/>
    </source>
</evidence>
<evidence type="ECO:0000313" key="4">
    <source>
        <dbReference type="Proteomes" id="UP001331515"/>
    </source>
</evidence>
<proteinExistence type="predicted"/>
<organism evidence="3 4">
    <name type="scientific">Champsocephalus gunnari</name>
    <name type="common">Mackerel icefish</name>
    <dbReference type="NCBI Taxonomy" id="52237"/>
    <lineage>
        <taxon>Eukaryota</taxon>
        <taxon>Metazoa</taxon>
        <taxon>Chordata</taxon>
        <taxon>Craniata</taxon>
        <taxon>Vertebrata</taxon>
        <taxon>Euteleostomi</taxon>
        <taxon>Actinopterygii</taxon>
        <taxon>Neopterygii</taxon>
        <taxon>Teleostei</taxon>
        <taxon>Neoteleostei</taxon>
        <taxon>Acanthomorphata</taxon>
        <taxon>Eupercaria</taxon>
        <taxon>Perciformes</taxon>
        <taxon>Notothenioidei</taxon>
        <taxon>Channichthyidae</taxon>
        <taxon>Champsocephalus</taxon>
    </lineage>
</organism>
<feature type="compositionally biased region" description="Basic and acidic residues" evidence="2">
    <location>
        <begin position="553"/>
        <end position="562"/>
    </location>
</feature>
<feature type="region of interest" description="Disordered" evidence="2">
    <location>
        <begin position="551"/>
        <end position="570"/>
    </location>
</feature>
<dbReference type="EMBL" id="JAURVH010000428">
    <property type="protein sequence ID" value="KAK5936163.1"/>
    <property type="molecule type" value="Genomic_DNA"/>
</dbReference>
<evidence type="ECO:0000256" key="2">
    <source>
        <dbReference type="SAM" id="MobiDB-lite"/>
    </source>
</evidence>
<comment type="caution">
    <text evidence="3">The sequence shown here is derived from an EMBL/GenBank/DDBJ whole genome shotgun (WGS) entry which is preliminary data.</text>
</comment>
<sequence>MVNTCTMCLKDYTALNQHLIVTHKVLNKEERVLLVKLAGGKIDVRSQKCPVPACVATTFSRLDRHMKTHFELSAASKDKLLKVVRKRLMLDTLAALRATNPTVPMVSRLDVDRASEEEEEEEERNEDEVANLKGTIVSLNDALHQAQGYNRKLRTAHLALQRKYAQLQKTVQVFGTAEPLAPLQTSEAGPSCSPGFPDYVATFNVLLEDFRKLQERPDPSPKLLNNVQSKLHRIKQFIGWMSHGKTRLGRLECLCDVDRVRKWVKYQRASKMALTTILHYLKNVRQFLVYIQEIPPDASHIKKGDLKRVIRELTASIRSWSRPVVIHQLKVKEKKDKTMHSIKDLRKCRRLALVAIPKVIAKLEEEHTTLDRNKLSGYVLAYLASFYGHRLGVFLNLTDEQVSKAVHGVEENDYLIKVENHKTNESYGTAKMLLTDREYGWLLFIMRIKQELAKGGEVSRFVFFNTTFFQDKNLTKYLKSAWSEMQLGGQATFTSLRSAVATFARNRHGEYSQDRKKMAQLMCHSTKTADKYYTMDMTMEQARRGRQLFEQAQEERPMKRLQQESTPPKSEVIKRQELLVTNCVVQCIDG</sequence>
<accession>A0AAN8EU51</accession>
<keyword evidence="4" id="KW-1185">Reference proteome</keyword>
<dbReference type="Proteomes" id="UP001331515">
    <property type="component" value="Unassembled WGS sequence"/>
</dbReference>
<dbReference type="GO" id="GO:0003677">
    <property type="term" value="F:DNA binding"/>
    <property type="evidence" value="ECO:0007669"/>
    <property type="project" value="InterPro"/>
</dbReference>
<evidence type="ECO:0000313" key="3">
    <source>
        <dbReference type="EMBL" id="KAK5936163.1"/>
    </source>
</evidence>
<reference evidence="3 4" key="1">
    <citation type="journal article" date="2023" name="Mol. Biol. Evol.">
        <title>Genomics of Secondarily Temperate Adaptation in the Only Non-Antarctic Icefish.</title>
        <authorList>
            <person name="Rivera-Colon A.G."/>
            <person name="Rayamajhi N."/>
            <person name="Minhas B.F."/>
            <person name="Madrigal G."/>
            <person name="Bilyk K.T."/>
            <person name="Yoon V."/>
            <person name="Hune M."/>
            <person name="Gregory S."/>
            <person name="Cheng C.H.C."/>
            <person name="Catchen J.M."/>
        </authorList>
    </citation>
    <scope>NUCLEOTIDE SEQUENCE [LARGE SCALE GENOMIC DNA]</scope>
    <source>
        <tissue evidence="3">White muscle</tissue>
    </source>
</reference>
<gene>
    <name evidence="3" type="ORF">CgunFtcFv8_027740</name>
</gene>
<protein>
    <submittedName>
        <fullName evidence="3">Uncharacterized protein</fullName>
    </submittedName>
</protein>
<dbReference type="SUPFAM" id="SSF56349">
    <property type="entry name" value="DNA breaking-rejoining enzymes"/>
    <property type="match status" value="1"/>
</dbReference>
<name>A0AAN8EU51_CHAGU</name>